<protein>
    <recommendedName>
        <fullName evidence="5">C1q domain-containing protein</fullName>
    </recommendedName>
</protein>
<dbReference type="InterPro" id="IPR050392">
    <property type="entry name" value="Collagen/C1q_domain"/>
</dbReference>
<reference evidence="6" key="1">
    <citation type="submission" date="2018-11" db="EMBL/GenBank/DDBJ databases">
        <authorList>
            <person name="Alioto T."/>
            <person name="Alioto T."/>
        </authorList>
    </citation>
    <scope>NUCLEOTIDE SEQUENCE</scope>
</reference>
<dbReference type="InterPro" id="IPR001073">
    <property type="entry name" value="C1q_dom"/>
</dbReference>
<dbReference type="PROSITE" id="PS50871">
    <property type="entry name" value="C1Q"/>
    <property type="match status" value="1"/>
</dbReference>
<feature type="chain" id="PRO_5032711400" description="C1q domain-containing protein" evidence="4">
    <location>
        <begin position="18"/>
        <end position="185"/>
    </location>
</feature>
<keyword evidence="4" id="KW-0732">Signal</keyword>
<feature type="domain" description="C1q" evidence="5">
    <location>
        <begin position="54"/>
        <end position="185"/>
    </location>
</feature>
<evidence type="ECO:0000256" key="4">
    <source>
        <dbReference type="SAM" id="SignalP"/>
    </source>
</evidence>
<dbReference type="EMBL" id="UYJE01001549">
    <property type="protein sequence ID" value="VDI03005.1"/>
    <property type="molecule type" value="Genomic_DNA"/>
</dbReference>
<evidence type="ECO:0000256" key="3">
    <source>
        <dbReference type="ARBA" id="ARBA00023119"/>
    </source>
</evidence>
<name>A0A8B6CBW9_MYTGA</name>
<dbReference type="Gene3D" id="2.60.120.40">
    <property type="match status" value="1"/>
</dbReference>
<dbReference type="AlphaFoldDB" id="A0A8B6CBW9"/>
<dbReference type="InterPro" id="IPR008983">
    <property type="entry name" value="Tumour_necrosis_fac-like_dom"/>
</dbReference>
<keyword evidence="2" id="KW-0964">Secreted</keyword>
<dbReference type="PRINTS" id="PR00007">
    <property type="entry name" value="COMPLEMNTC1Q"/>
</dbReference>
<gene>
    <name evidence="6" type="ORF">MGAL_10B082572</name>
</gene>
<feature type="signal peptide" evidence="4">
    <location>
        <begin position="1"/>
        <end position="17"/>
    </location>
</feature>
<keyword evidence="7" id="KW-1185">Reference proteome</keyword>
<dbReference type="GO" id="GO:0005576">
    <property type="term" value="C:extracellular region"/>
    <property type="evidence" value="ECO:0007669"/>
    <property type="project" value="UniProtKB-SubCell"/>
</dbReference>
<evidence type="ECO:0000313" key="6">
    <source>
        <dbReference type="EMBL" id="VDI03005.1"/>
    </source>
</evidence>
<dbReference type="SUPFAM" id="SSF49842">
    <property type="entry name" value="TNF-like"/>
    <property type="match status" value="1"/>
</dbReference>
<comment type="caution">
    <text evidence="6">The sequence shown here is derived from an EMBL/GenBank/DDBJ whole genome shotgun (WGS) entry which is preliminary data.</text>
</comment>
<dbReference type="Proteomes" id="UP000596742">
    <property type="component" value="Unassembled WGS sequence"/>
</dbReference>
<proteinExistence type="predicted"/>
<evidence type="ECO:0000313" key="7">
    <source>
        <dbReference type="Proteomes" id="UP000596742"/>
    </source>
</evidence>
<accession>A0A8B6CBW9</accession>
<dbReference type="Pfam" id="PF00386">
    <property type="entry name" value="C1q"/>
    <property type="match status" value="1"/>
</dbReference>
<evidence type="ECO:0000256" key="2">
    <source>
        <dbReference type="ARBA" id="ARBA00022525"/>
    </source>
</evidence>
<comment type="subcellular location">
    <subcellularLocation>
        <location evidence="1">Secreted</location>
    </subcellularLocation>
</comment>
<keyword evidence="3" id="KW-0176">Collagen</keyword>
<dbReference type="SMART" id="SM00110">
    <property type="entry name" value="C1Q"/>
    <property type="match status" value="1"/>
</dbReference>
<evidence type="ECO:0000256" key="1">
    <source>
        <dbReference type="ARBA" id="ARBA00004613"/>
    </source>
</evidence>
<evidence type="ECO:0000259" key="5">
    <source>
        <dbReference type="PROSITE" id="PS50871"/>
    </source>
</evidence>
<dbReference type="PANTHER" id="PTHR15427">
    <property type="entry name" value="EMILIN ELASTIN MICROFIBRIL INTERFACE-LOCATED PROTEIN ELASTIN MICROFIBRIL INTERFACER"/>
    <property type="match status" value="1"/>
</dbReference>
<sequence>MDTICLILVVLVIGCYGYKAESGSYTLKLENASFEDLHSMFKKIKGTGTGLSQHNKVFSAFAASLTASKTLGNGEIVKFNKVWTNINNDYDQITGVYTAPQPGVYQFSCSVMTQNDKKLRVYLWKNKERTVAIYPGYTGHNMGTLNMVLQLEKGDKVYIKHGGGGREIHSNTGSNYSMFSGYLIR</sequence>
<organism evidence="6 7">
    <name type="scientific">Mytilus galloprovincialis</name>
    <name type="common">Mediterranean mussel</name>
    <dbReference type="NCBI Taxonomy" id="29158"/>
    <lineage>
        <taxon>Eukaryota</taxon>
        <taxon>Metazoa</taxon>
        <taxon>Spiralia</taxon>
        <taxon>Lophotrochozoa</taxon>
        <taxon>Mollusca</taxon>
        <taxon>Bivalvia</taxon>
        <taxon>Autobranchia</taxon>
        <taxon>Pteriomorphia</taxon>
        <taxon>Mytilida</taxon>
        <taxon>Mytiloidea</taxon>
        <taxon>Mytilidae</taxon>
        <taxon>Mytilinae</taxon>
        <taxon>Mytilus</taxon>
    </lineage>
</organism>
<dbReference type="PANTHER" id="PTHR15427:SF52">
    <property type="entry name" value="C1Q DOMAIN-CONTAINING PROTEIN"/>
    <property type="match status" value="1"/>
</dbReference>
<dbReference type="OrthoDB" id="6154955at2759"/>